<dbReference type="GO" id="GO:0019787">
    <property type="term" value="F:ubiquitin-like protein transferase activity"/>
    <property type="evidence" value="ECO:0007669"/>
    <property type="project" value="UniProtKB-ARBA"/>
</dbReference>
<dbReference type="Pfam" id="PF00179">
    <property type="entry name" value="UQ_con"/>
    <property type="match status" value="1"/>
</dbReference>
<keyword evidence="3" id="KW-0808">Transferase</keyword>
<evidence type="ECO:0000256" key="8">
    <source>
        <dbReference type="ARBA" id="ARBA00039165"/>
    </source>
</evidence>
<dbReference type="FunFam" id="3.10.110.10:FF:000035">
    <property type="entry name" value="SUMO-conjugating enzyme ubc9"/>
    <property type="match status" value="1"/>
</dbReference>
<dbReference type="InterPro" id="IPR050113">
    <property type="entry name" value="Ub_conjugating_enzyme"/>
</dbReference>
<evidence type="ECO:0000256" key="1">
    <source>
        <dbReference type="ARBA" id="ARBA00004123"/>
    </source>
</evidence>
<dbReference type="Gene3D" id="3.10.110.10">
    <property type="entry name" value="Ubiquitin Conjugating Enzyme"/>
    <property type="match status" value="1"/>
</dbReference>
<evidence type="ECO:0000256" key="10">
    <source>
        <dbReference type="PROSITE-ProRule" id="PRU10133"/>
    </source>
</evidence>
<feature type="active site" description="Glycyl thioester intermediate" evidence="10">
    <location>
        <position position="94"/>
    </location>
</feature>
<gene>
    <name evidence="13" type="ORF">WJX74_008347</name>
</gene>
<dbReference type="InterPro" id="IPR000608">
    <property type="entry name" value="UBC"/>
</dbReference>
<evidence type="ECO:0000259" key="12">
    <source>
        <dbReference type="PROSITE" id="PS50127"/>
    </source>
</evidence>
<evidence type="ECO:0000256" key="7">
    <source>
        <dbReference type="ARBA" id="ARBA00023242"/>
    </source>
</evidence>
<evidence type="ECO:0000256" key="11">
    <source>
        <dbReference type="RuleBase" id="RU362109"/>
    </source>
</evidence>
<keyword evidence="7" id="KW-0539">Nucleus</keyword>
<evidence type="ECO:0000256" key="2">
    <source>
        <dbReference type="ARBA" id="ARBA00004718"/>
    </source>
</evidence>
<keyword evidence="6 11" id="KW-0067">ATP-binding</keyword>
<evidence type="ECO:0000256" key="4">
    <source>
        <dbReference type="ARBA" id="ARBA00022741"/>
    </source>
</evidence>
<dbReference type="InterPro" id="IPR023313">
    <property type="entry name" value="UBQ-conjugating_AS"/>
</dbReference>
<evidence type="ECO:0000256" key="5">
    <source>
        <dbReference type="ARBA" id="ARBA00022786"/>
    </source>
</evidence>
<feature type="domain" description="UBC core" evidence="12">
    <location>
        <begin position="5"/>
        <end position="158"/>
    </location>
</feature>
<dbReference type="CDD" id="cd23798">
    <property type="entry name" value="UBCc_UBE2I"/>
    <property type="match status" value="1"/>
</dbReference>
<name>A0AAW1R1Z3_9CHLO</name>
<keyword evidence="5 11" id="KW-0833">Ubl conjugation pathway</keyword>
<dbReference type="PROSITE" id="PS00183">
    <property type="entry name" value="UBC_1"/>
    <property type="match status" value="1"/>
</dbReference>
<dbReference type="EMBL" id="JALJOS010000018">
    <property type="protein sequence ID" value="KAK9827528.1"/>
    <property type="molecule type" value="Genomic_DNA"/>
</dbReference>
<keyword evidence="4 11" id="KW-0547">Nucleotide-binding</keyword>
<evidence type="ECO:0000256" key="9">
    <source>
        <dbReference type="ARBA" id="ARBA00044296"/>
    </source>
</evidence>
<comment type="caution">
    <text evidence="13">The sequence shown here is derived from an EMBL/GenBank/DDBJ whole genome shotgun (WGS) entry which is preliminary data.</text>
</comment>
<dbReference type="GO" id="GO:0005694">
    <property type="term" value="C:chromosome"/>
    <property type="evidence" value="ECO:0007669"/>
    <property type="project" value="UniProtKB-ARBA"/>
</dbReference>
<evidence type="ECO:0000256" key="3">
    <source>
        <dbReference type="ARBA" id="ARBA00022679"/>
    </source>
</evidence>
<evidence type="ECO:0000313" key="14">
    <source>
        <dbReference type="Proteomes" id="UP001438707"/>
    </source>
</evidence>
<dbReference type="PANTHER" id="PTHR24067">
    <property type="entry name" value="UBIQUITIN-CONJUGATING ENZYME E2"/>
    <property type="match status" value="1"/>
</dbReference>
<comment type="subcellular location">
    <subcellularLocation>
        <location evidence="1">Nucleus</location>
    </subcellularLocation>
</comment>
<dbReference type="Proteomes" id="UP001438707">
    <property type="component" value="Unassembled WGS sequence"/>
</dbReference>
<organism evidence="13 14">
    <name type="scientific">Apatococcus lobatus</name>
    <dbReference type="NCBI Taxonomy" id="904363"/>
    <lineage>
        <taxon>Eukaryota</taxon>
        <taxon>Viridiplantae</taxon>
        <taxon>Chlorophyta</taxon>
        <taxon>core chlorophytes</taxon>
        <taxon>Trebouxiophyceae</taxon>
        <taxon>Chlorellales</taxon>
        <taxon>Chlorellaceae</taxon>
        <taxon>Apatococcus</taxon>
    </lineage>
</organism>
<dbReference type="SMART" id="SM00212">
    <property type="entry name" value="UBCc"/>
    <property type="match status" value="1"/>
</dbReference>
<comment type="similarity">
    <text evidence="11">Belongs to the ubiquitin-conjugating enzyme family.</text>
</comment>
<evidence type="ECO:0000256" key="6">
    <source>
        <dbReference type="ARBA" id="ARBA00022840"/>
    </source>
</evidence>
<evidence type="ECO:0000313" key="13">
    <source>
        <dbReference type="EMBL" id="KAK9827528.1"/>
    </source>
</evidence>
<dbReference type="InterPro" id="IPR016135">
    <property type="entry name" value="UBQ-conjugating_enzyme/RWD"/>
</dbReference>
<accession>A0AAW1R1Z3</accession>
<dbReference type="SUPFAM" id="SSF54495">
    <property type="entry name" value="UBC-like"/>
    <property type="match status" value="1"/>
</dbReference>
<dbReference type="PROSITE" id="PS50127">
    <property type="entry name" value="UBC_2"/>
    <property type="match status" value="1"/>
</dbReference>
<comment type="pathway">
    <text evidence="2">Protein modification; protein sumoylation.</text>
</comment>
<keyword evidence="14" id="KW-1185">Reference proteome</keyword>
<proteinExistence type="inferred from homology"/>
<dbReference type="AlphaFoldDB" id="A0AAW1R1Z3"/>
<reference evidence="13 14" key="1">
    <citation type="journal article" date="2024" name="Nat. Commun.">
        <title>Phylogenomics reveals the evolutionary origins of lichenization in chlorophyte algae.</title>
        <authorList>
            <person name="Puginier C."/>
            <person name="Libourel C."/>
            <person name="Otte J."/>
            <person name="Skaloud P."/>
            <person name="Haon M."/>
            <person name="Grisel S."/>
            <person name="Petersen M."/>
            <person name="Berrin J.G."/>
            <person name="Delaux P.M."/>
            <person name="Dal Grande F."/>
            <person name="Keller J."/>
        </authorList>
    </citation>
    <scope>NUCLEOTIDE SEQUENCE [LARGE SCALE GENOMIC DNA]</scope>
    <source>
        <strain evidence="13 14">SAG 2145</strain>
    </source>
</reference>
<dbReference type="GO" id="GO:0005524">
    <property type="term" value="F:ATP binding"/>
    <property type="evidence" value="ECO:0007669"/>
    <property type="project" value="UniProtKB-UniRule"/>
</dbReference>
<protein>
    <recommendedName>
        <fullName evidence="8">SUMO-conjugating enzyme UBC9</fullName>
    </recommendedName>
    <alternativeName>
        <fullName evidence="9">Ubiquitin carrier protein 9</fullName>
    </alternativeName>
</protein>
<sequence>MVLGVAKSRLAAERSNWRKDRPFGFVAKPANNPNGEVDLFTWHCKIPGPSGSIWEGGLYPLDLKFTENYPTMPPECYFPQHFYHPNVYPAGKVCLSILDPSKAWKPGLSVKQVLMGVQELLKSPNHGDPAQQQAWEDFDLNPNEYDRKIKAQAQKYQAS</sequence>
<dbReference type="GO" id="GO:0005634">
    <property type="term" value="C:nucleus"/>
    <property type="evidence" value="ECO:0007669"/>
    <property type="project" value="UniProtKB-SubCell"/>
</dbReference>